<accession>A0A1A9ZQJ1</accession>
<dbReference type="STRING" id="7398.A0A1A9ZQJ1"/>
<dbReference type="Proteomes" id="UP000092445">
    <property type="component" value="Unassembled WGS sequence"/>
</dbReference>
<keyword evidence="1" id="KW-0812">Transmembrane</keyword>
<evidence type="ECO:0000313" key="3">
    <source>
        <dbReference type="Proteomes" id="UP000092445"/>
    </source>
</evidence>
<keyword evidence="3" id="KW-1185">Reference proteome</keyword>
<keyword evidence="1" id="KW-0472">Membrane</keyword>
<name>A0A1A9ZQJ1_GLOPL</name>
<dbReference type="VEuPathDB" id="VectorBase:GPAI021954"/>
<evidence type="ECO:0000313" key="2">
    <source>
        <dbReference type="EnsemblMetazoa" id="GPAI021954-PA"/>
    </source>
</evidence>
<feature type="transmembrane region" description="Helical" evidence="1">
    <location>
        <begin position="34"/>
        <end position="53"/>
    </location>
</feature>
<organism evidence="2 3">
    <name type="scientific">Glossina pallidipes</name>
    <name type="common">Tsetse fly</name>
    <dbReference type="NCBI Taxonomy" id="7398"/>
    <lineage>
        <taxon>Eukaryota</taxon>
        <taxon>Metazoa</taxon>
        <taxon>Ecdysozoa</taxon>
        <taxon>Arthropoda</taxon>
        <taxon>Hexapoda</taxon>
        <taxon>Insecta</taxon>
        <taxon>Pterygota</taxon>
        <taxon>Neoptera</taxon>
        <taxon>Endopterygota</taxon>
        <taxon>Diptera</taxon>
        <taxon>Brachycera</taxon>
        <taxon>Muscomorpha</taxon>
        <taxon>Hippoboscoidea</taxon>
        <taxon>Glossinidae</taxon>
        <taxon>Glossina</taxon>
    </lineage>
</organism>
<reference evidence="3" key="1">
    <citation type="submission" date="2014-03" db="EMBL/GenBank/DDBJ databases">
        <authorList>
            <person name="Aksoy S."/>
            <person name="Warren W."/>
            <person name="Wilson R.K."/>
        </authorList>
    </citation>
    <scope>NUCLEOTIDE SEQUENCE [LARGE SCALE GENOMIC DNA]</scope>
    <source>
        <strain evidence="3">IAEA</strain>
    </source>
</reference>
<proteinExistence type="predicted"/>
<evidence type="ECO:0000256" key="1">
    <source>
        <dbReference type="SAM" id="Phobius"/>
    </source>
</evidence>
<keyword evidence="1" id="KW-1133">Transmembrane helix</keyword>
<dbReference type="EnsemblMetazoa" id="GPAI021954-RA">
    <property type="protein sequence ID" value="GPAI021954-PA"/>
    <property type="gene ID" value="GPAI021954"/>
</dbReference>
<reference evidence="2" key="2">
    <citation type="submission" date="2020-05" db="UniProtKB">
        <authorList>
            <consortium name="EnsemblMetazoa"/>
        </authorList>
    </citation>
    <scope>IDENTIFICATION</scope>
    <source>
        <strain evidence="2">IAEA</strain>
    </source>
</reference>
<dbReference type="AlphaFoldDB" id="A0A1A9ZQJ1"/>
<sequence length="192" mass="21241">MPTGLQSIVVVKRASMSLVFGVNIQQAHSSQADAALYLIVIITCLFIFMFYAVKELYIRLYPNFKYTHGLANLAKAFWSVKPIKLPGPGFSLPFANATMTLSSSGTLAAKLAKSIAAVAVSDESMNGPVFAEPKEARRTDELLEVFVCGIDNYFHVSQQAHSILLKQKKKVLQIHAEFEQQLDKLMECIAKL</sequence>
<protein>
    <submittedName>
        <fullName evidence="2">Uncharacterized protein</fullName>
    </submittedName>
</protein>